<evidence type="ECO:0000313" key="1">
    <source>
        <dbReference type="EMBL" id="SVA23962.1"/>
    </source>
</evidence>
<proteinExistence type="predicted"/>
<dbReference type="AlphaFoldDB" id="A0A381U6V1"/>
<sequence length="123" mass="13119">MGISPFLFTSRNYSREVGGIQLCVLPGAPGPVVAPAWTCSGRGGRFTKSAGDVTPEALIPLTGGCVVSAPLPTLAGPRRLPCPWRGDFPQPEGRKPPSISWPLVNESPTFLKLCIHPESSKYY</sequence>
<organism evidence="1">
    <name type="scientific">marine metagenome</name>
    <dbReference type="NCBI Taxonomy" id="408172"/>
    <lineage>
        <taxon>unclassified sequences</taxon>
        <taxon>metagenomes</taxon>
        <taxon>ecological metagenomes</taxon>
    </lineage>
</organism>
<dbReference type="EMBL" id="UINC01005853">
    <property type="protein sequence ID" value="SVA23962.1"/>
    <property type="molecule type" value="Genomic_DNA"/>
</dbReference>
<reference evidence="1" key="1">
    <citation type="submission" date="2018-05" db="EMBL/GenBank/DDBJ databases">
        <authorList>
            <person name="Lanie J.A."/>
            <person name="Ng W.-L."/>
            <person name="Kazmierczak K.M."/>
            <person name="Andrzejewski T.M."/>
            <person name="Davidsen T.M."/>
            <person name="Wayne K.J."/>
            <person name="Tettelin H."/>
            <person name="Glass J.I."/>
            <person name="Rusch D."/>
            <person name="Podicherti R."/>
            <person name="Tsui H.-C.T."/>
            <person name="Winkler M.E."/>
        </authorList>
    </citation>
    <scope>NUCLEOTIDE SEQUENCE</scope>
</reference>
<accession>A0A381U6V1</accession>
<name>A0A381U6V1_9ZZZZ</name>
<gene>
    <name evidence="1" type="ORF">METZ01_LOCUS76816</name>
</gene>
<protein>
    <submittedName>
        <fullName evidence="1">Uncharacterized protein</fullName>
    </submittedName>
</protein>